<dbReference type="CDD" id="cd13565">
    <property type="entry name" value="PBP2_PstS"/>
    <property type="match status" value="1"/>
</dbReference>
<dbReference type="PIRSF" id="PIRSF002756">
    <property type="entry name" value="PstS"/>
    <property type="match status" value="1"/>
</dbReference>
<evidence type="ECO:0000256" key="3">
    <source>
        <dbReference type="ARBA" id="ARBA00022592"/>
    </source>
</evidence>
<dbReference type="EMBL" id="JAYGHX010000006">
    <property type="protein sequence ID" value="MEA5391859.1"/>
    <property type="molecule type" value="Genomic_DNA"/>
</dbReference>
<organism evidence="6 7">
    <name type="scientific">Cyanobium gracile UHCC 0139</name>
    <dbReference type="NCBI Taxonomy" id="3110308"/>
    <lineage>
        <taxon>Bacteria</taxon>
        <taxon>Bacillati</taxon>
        <taxon>Cyanobacteriota</taxon>
        <taxon>Cyanophyceae</taxon>
        <taxon>Synechococcales</taxon>
        <taxon>Prochlorococcaceae</taxon>
        <taxon>Cyanobium</taxon>
    </lineage>
</organism>
<evidence type="ECO:0000259" key="5">
    <source>
        <dbReference type="Pfam" id="PF12849"/>
    </source>
</evidence>
<dbReference type="PANTHER" id="PTHR42996">
    <property type="entry name" value="PHOSPHATE-BINDING PROTEIN PSTS"/>
    <property type="match status" value="1"/>
</dbReference>
<dbReference type="SUPFAM" id="SSF53850">
    <property type="entry name" value="Periplasmic binding protein-like II"/>
    <property type="match status" value="1"/>
</dbReference>
<evidence type="ECO:0000256" key="4">
    <source>
        <dbReference type="PIRNR" id="PIRNR002756"/>
    </source>
</evidence>
<protein>
    <recommendedName>
        <fullName evidence="4">Phosphate-binding protein</fullName>
    </recommendedName>
</protein>
<dbReference type="NCBIfam" id="TIGR00975">
    <property type="entry name" value="3a0107s03"/>
    <property type="match status" value="1"/>
</dbReference>
<sequence>MLSISLCSRSVRLAAPASIALIGLVATACGGGGGGTKSLPSISGAGATFPAAAYQRWGGDYASETGNKMNYQSVGSGAGVRQFLAGSVDFGATDEQLSDEDFNKGAAGQRGAVQIPMLGGTVTPAYNNADCPDLKLTQAQLADIFLGKITNWKQLGCPDRPITVAHRSDGSGTTYAFTNSLACFSPEWKEKVGKGKSVQWPVGVGGKGNEGVAGVISNTPGALGYLNQAYVQGTIKPAALQNKAGNFVLANGESGAAALNGVTLDERLGGEDCNPAGADSFPIVAFTWILAYQSGQGKEKAEAVRTFLTWALQEGPQSTAAELGYVPIKGDVLKRALAEIEKIKE</sequence>
<evidence type="ECO:0000256" key="2">
    <source>
        <dbReference type="ARBA" id="ARBA00022448"/>
    </source>
</evidence>
<evidence type="ECO:0000313" key="6">
    <source>
        <dbReference type="EMBL" id="MEA5391859.1"/>
    </source>
</evidence>
<gene>
    <name evidence="6" type="primary">pstS</name>
    <name evidence="6" type="ORF">VB738_11385</name>
</gene>
<keyword evidence="3 4" id="KW-0592">Phosphate transport</keyword>
<evidence type="ECO:0000256" key="1">
    <source>
        <dbReference type="ARBA" id="ARBA00008725"/>
    </source>
</evidence>
<dbReference type="InterPro" id="IPR005673">
    <property type="entry name" value="ABC_phos-bd_PstS"/>
</dbReference>
<accession>A0ABU5RVP2</accession>
<keyword evidence="2 4" id="KW-0813">Transport</keyword>
<dbReference type="RefSeq" id="WP_323305841.1">
    <property type="nucleotide sequence ID" value="NZ_JAYGHX010000006.1"/>
</dbReference>
<evidence type="ECO:0000313" key="7">
    <source>
        <dbReference type="Proteomes" id="UP001304461"/>
    </source>
</evidence>
<feature type="domain" description="PBP" evidence="5">
    <location>
        <begin position="36"/>
        <end position="312"/>
    </location>
</feature>
<dbReference type="InterPro" id="IPR050962">
    <property type="entry name" value="Phosphate-bind_PstS"/>
</dbReference>
<comment type="caution">
    <text evidence="6">The sequence shown here is derived from an EMBL/GenBank/DDBJ whole genome shotgun (WGS) entry which is preliminary data.</text>
</comment>
<dbReference type="InterPro" id="IPR024370">
    <property type="entry name" value="PBP_domain"/>
</dbReference>
<dbReference type="Gene3D" id="3.40.190.10">
    <property type="entry name" value="Periplasmic binding protein-like II"/>
    <property type="match status" value="2"/>
</dbReference>
<dbReference type="Pfam" id="PF12849">
    <property type="entry name" value="PBP_like_2"/>
    <property type="match status" value="1"/>
</dbReference>
<dbReference type="PANTHER" id="PTHR42996:SF1">
    <property type="entry name" value="PHOSPHATE-BINDING PROTEIN PSTS"/>
    <property type="match status" value="1"/>
</dbReference>
<dbReference type="Proteomes" id="UP001304461">
    <property type="component" value="Unassembled WGS sequence"/>
</dbReference>
<name>A0ABU5RVP2_9CYAN</name>
<keyword evidence="7" id="KW-1185">Reference proteome</keyword>
<comment type="similarity">
    <text evidence="1 4">Belongs to the PstS family.</text>
</comment>
<proteinExistence type="inferred from homology"/>
<reference evidence="6 7" key="1">
    <citation type="submission" date="2023-12" db="EMBL/GenBank/DDBJ databases">
        <title>Baltic Sea Cyanobacteria.</title>
        <authorList>
            <person name="Delbaje E."/>
            <person name="Fewer D.P."/>
            <person name="Shishido T.K."/>
        </authorList>
    </citation>
    <scope>NUCLEOTIDE SEQUENCE [LARGE SCALE GENOMIC DNA]</scope>
    <source>
        <strain evidence="6 7">UHCC 0139</strain>
    </source>
</reference>